<dbReference type="EMBL" id="PDJG01000001">
    <property type="protein sequence ID" value="PFG32641.1"/>
    <property type="molecule type" value="Genomic_DNA"/>
</dbReference>
<protein>
    <recommendedName>
        <fullName evidence="4">ATP/GTP-binding protein</fullName>
    </recommendedName>
</protein>
<proteinExistence type="predicted"/>
<dbReference type="RefSeq" id="WP_342748084.1">
    <property type="nucleotide sequence ID" value="NZ_PDJG01000001.1"/>
</dbReference>
<feature type="compositionally biased region" description="Basic and acidic residues" evidence="1">
    <location>
        <begin position="46"/>
        <end position="70"/>
    </location>
</feature>
<accession>A0A2A9E236</accession>
<name>A0A2A9E236_9MICO</name>
<comment type="caution">
    <text evidence="2">The sequence shown here is derived from an EMBL/GenBank/DDBJ whole genome shotgun (WGS) entry which is preliminary data.</text>
</comment>
<gene>
    <name evidence="2" type="ORF">ATL42_0482</name>
</gene>
<reference evidence="2 3" key="1">
    <citation type="submission" date="2017-10" db="EMBL/GenBank/DDBJ databases">
        <title>Sequencing the genomes of 1000 actinobacteria strains.</title>
        <authorList>
            <person name="Klenk H.-P."/>
        </authorList>
    </citation>
    <scope>NUCLEOTIDE SEQUENCE [LARGE SCALE GENOMIC DNA]</scope>
    <source>
        <strain evidence="2 3">DSM 18966</strain>
    </source>
</reference>
<feature type="region of interest" description="Disordered" evidence="1">
    <location>
        <begin position="17"/>
        <end position="75"/>
    </location>
</feature>
<evidence type="ECO:0000313" key="3">
    <source>
        <dbReference type="Proteomes" id="UP000225548"/>
    </source>
</evidence>
<dbReference type="Proteomes" id="UP000225548">
    <property type="component" value="Unassembled WGS sequence"/>
</dbReference>
<dbReference type="AlphaFoldDB" id="A0A2A9E236"/>
<evidence type="ECO:0000256" key="1">
    <source>
        <dbReference type="SAM" id="MobiDB-lite"/>
    </source>
</evidence>
<evidence type="ECO:0000313" key="2">
    <source>
        <dbReference type="EMBL" id="PFG32641.1"/>
    </source>
</evidence>
<sequence length="132" mass="14822">MSGFFILVGAADDRALATGDEPSQVPETSYPMDNGRMPSSRRSRRRPYEQEHRPLDLDRAGGGRRHDQRDGVSWTVQSVRTSDKAYRCPWCNQEVAPGTPHVVAWANDSLFGAQAALDARRHWHTGCWDSGR</sequence>
<keyword evidence="3" id="KW-1185">Reference proteome</keyword>
<evidence type="ECO:0008006" key="4">
    <source>
        <dbReference type="Google" id="ProtNLM"/>
    </source>
</evidence>
<organism evidence="2 3">
    <name type="scientific">Sanguibacter antarcticus</name>
    <dbReference type="NCBI Taxonomy" id="372484"/>
    <lineage>
        <taxon>Bacteria</taxon>
        <taxon>Bacillati</taxon>
        <taxon>Actinomycetota</taxon>
        <taxon>Actinomycetes</taxon>
        <taxon>Micrococcales</taxon>
        <taxon>Sanguibacteraceae</taxon>
        <taxon>Sanguibacter</taxon>
    </lineage>
</organism>